<dbReference type="RefSeq" id="WP_149102904.1">
    <property type="nucleotide sequence ID" value="NZ_VTFT01000001.1"/>
</dbReference>
<reference evidence="8 9" key="1">
    <citation type="submission" date="2019-08" db="EMBL/GenBank/DDBJ databases">
        <title>Luteimonas viscosus sp. nov., isolated from soil of a sunflower field.</title>
        <authorList>
            <person name="Jianli Z."/>
            <person name="Ying Z."/>
        </authorList>
    </citation>
    <scope>NUCLEOTIDE SEQUENCE [LARGE SCALE GENOMIC DNA]</scope>
    <source>
        <strain evidence="8 9">XBU10</strain>
    </source>
</reference>
<evidence type="ECO:0000256" key="2">
    <source>
        <dbReference type="ARBA" id="ARBA00022475"/>
    </source>
</evidence>
<gene>
    <name evidence="8" type="ORF">FZO89_08825</name>
</gene>
<feature type="domain" description="Phage shock protein PspC N-terminal" evidence="7">
    <location>
        <begin position="3"/>
        <end position="60"/>
    </location>
</feature>
<dbReference type="GO" id="GO:0005886">
    <property type="term" value="C:plasma membrane"/>
    <property type="evidence" value="ECO:0007669"/>
    <property type="project" value="UniProtKB-SubCell"/>
</dbReference>
<keyword evidence="5 6" id="KW-0472">Membrane</keyword>
<dbReference type="InterPro" id="IPR052027">
    <property type="entry name" value="PspC"/>
</dbReference>
<proteinExistence type="predicted"/>
<protein>
    <submittedName>
        <fullName evidence="8">PspC domain-containing protein</fullName>
    </submittedName>
</protein>
<evidence type="ECO:0000256" key="1">
    <source>
        <dbReference type="ARBA" id="ARBA00004162"/>
    </source>
</evidence>
<keyword evidence="2" id="KW-1003">Cell membrane</keyword>
<keyword evidence="4 6" id="KW-1133">Transmembrane helix</keyword>
<evidence type="ECO:0000313" key="8">
    <source>
        <dbReference type="EMBL" id="TYT26355.1"/>
    </source>
</evidence>
<sequence>MDRKLTRSEHRLIGGVCGGIAEYFGWSPPATRVLYVLVSVLSAAFPGILVYILLWIFLPPPPPGFRLEDYRVQ</sequence>
<evidence type="ECO:0000256" key="6">
    <source>
        <dbReference type="SAM" id="Phobius"/>
    </source>
</evidence>
<evidence type="ECO:0000256" key="5">
    <source>
        <dbReference type="ARBA" id="ARBA00023136"/>
    </source>
</evidence>
<comment type="caution">
    <text evidence="8">The sequence shown here is derived from an EMBL/GenBank/DDBJ whole genome shotgun (WGS) entry which is preliminary data.</text>
</comment>
<dbReference type="InterPro" id="IPR007168">
    <property type="entry name" value="Phageshock_PspC_N"/>
</dbReference>
<dbReference type="AlphaFoldDB" id="A0A5D4XQW8"/>
<dbReference type="PANTHER" id="PTHR33885">
    <property type="entry name" value="PHAGE SHOCK PROTEIN C"/>
    <property type="match status" value="1"/>
</dbReference>
<evidence type="ECO:0000256" key="3">
    <source>
        <dbReference type="ARBA" id="ARBA00022692"/>
    </source>
</evidence>
<evidence type="ECO:0000256" key="4">
    <source>
        <dbReference type="ARBA" id="ARBA00022989"/>
    </source>
</evidence>
<keyword evidence="9" id="KW-1185">Reference proteome</keyword>
<evidence type="ECO:0000259" key="7">
    <source>
        <dbReference type="Pfam" id="PF04024"/>
    </source>
</evidence>
<feature type="transmembrane region" description="Helical" evidence="6">
    <location>
        <begin position="33"/>
        <end position="58"/>
    </location>
</feature>
<name>A0A5D4XQW8_9GAMM</name>
<dbReference type="Proteomes" id="UP000324973">
    <property type="component" value="Unassembled WGS sequence"/>
</dbReference>
<organism evidence="8 9">
    <name type="scientific">Luteimonas viscosa</name>
    <dbReference type="NCBI Taxonomy" id="1132694"/>
    <lineage>
        <taxon>Bacteria</taxon>
        <taxon>Pseudomonadati</taxon>
        <taxon>Pseudomonadota</taxon>
        <taxon>Gammaproteobacteria</taxon>
        <taxon>Lysobacterales</taxon>
        <taxon>Lysobacteraceae</taxon>
        <taxon>Luteimonas</taxon>
    </lineage>
</organism>
<dbReference type="OrthoDB" id="7359894at2"/>
<dbReference type="Pfam" id="PF04024">
    <property type="entry name" value="PspC"/>
    <property type="match status" value="1"/>
</dbReference>
<keyword evidence="3 6" id="KW-0812">Transmembrane</keyword>
<comment type="subcellular location">
    <subcellularLocation>
        <location evidence="1">Cell membrane</location>
        <topology evidence="1">Single-pass membrane protein</topology>
    </subcellularLocation>
</comment>
<accession>A0A5D4XQW8</accession>
<evidence type="ECO:0000313" key="9">
    <source>
        <dbReference type="Proteomes" id="UP000324973"/>
    </source>
</evidence>
<dbReference type="PANTHER" id="PTHR33885:SF3">
    <property type="entry name" value="PHAGE SHOCK PROTEIN C"/>
    <property type="match status" value="1"/>
</dbReference>
<dbReference type="EMBL" id="VTFT01000001">
    <property type="protein sequence ID" value="TYT26355.1"/>
    <property type="molecule type" value="Genomic_DNA"/>
</dbReference>